<dbReference type="Pfam" id="PF09001">
    <property type="entry name" value="DUF1890"/>
    <property type="match status" value="1"/>
</dbReference>
<proteinExistence type="predicted"/>
<dbReference type="AlphaFoldDB" id="A0A8F5VJI3"/>
<dbReference type="EMBL" id="CP077107">
    <property type="protein sequence ID" value="QXO93979.1"/>
    <property type="molecule type" value="Genomic_DNA"/>
</dbReference>
<sequence length="156" mass="17249">MNEQKKALLVLGCPEVPVQMALALFAGYHLGKEGYDVITAGNPSVMKLIKTSDPAGHYLKQLTTLEHCIEDITEKGASYDLCISFAHNDAGISYAATMRYLLPDIRFITIVFGREATELAPRIEYTGEQIVEIAVHNPVPIRRKLQEVMGWGVSKS</sequence>
<dbReference type="Proteomes" id="UP000694228">
    <property type="component" value="Chromosome"/>
</dbReference>
<dbReference type="InterPro" id="IPR012033">
    <property type="entry name" value="UCP006600"/>
</dbReference>
<protein>
    <submittedName>
        <fullName evidence="1">DUF1890 domain-containing protein</fullName>
    </submittedName>
</protein>
<dbReference type="OrthoDB" id="144859at2157"/>
<name>A0A8F5VJI3_METHU</name>
<reference evidence="1 2" key="1">
    <citation type="submission" date="2021-06" db="EMBL/GenBank/DDBJ databases">
        <title>Complete genome sequence of the secondary alcohol utilizing methanogen Methanospirillum hungatei strain GP1.</title>
        <authorList>
            <person name="Day L.A."/>
            <person name="Costa K.C."/>
        </authorList>
    </citation>
    <scope>NUCLEOTIDE SEQUENCE [LARGE SCALE GENOMIC DNA]</scope>
    <source>
        <strain evidence="1 2">GP1</strain>
    </source>
</reference>
<evidence type="ECO:0000313" key="2">
    <source>
        <dbReference type="Proteomes" id="UP000694228"/>
    </source>
</evidence>
<accession>A0A8F5VJI3</accession>
<organism evidence="1 2">
    <name type="scientific">Methanospirillum hungatei</name>
    <dbReference type="NCBI Taxonomy" id="2203"/>
    <lineage>
        <taxon>Archaea</taxon>
        <taxon>Methanobacteriati</taxon>
        <taxon>Methanobacteriota</taxon>
        <taxon>Stenosarchaea group</taxon>
        <taxon>Methanomicrobia</taxon>
        <taxon>Methanomicrobiales</taxon>
        <taxon>Methanospirillaceae</taxon>
        <taxon>Methanospirillum</taxon>
    </lineage>
</organism>
<evidence type="ECO:0000313" key="1">
    <source>
        <dbReference type="EMBL" id="QXO93979.1"/>
    </source>
</evidence>
<gene>
    <name evidence="1" type="ORF">KSK55_11620</name>
</gene>
<dbReference type="PIRSF" id="PIRSF006600">
    <property type="entry name" value="UCP006600"/>
    <property type="match status" value="1"/>
</dbReference>